<protein>
    <recommendedName>
        <fullName evidence="3">Lipocalin-like domain-containing protein</fullName>
    </recommendedName>
</protein>
<proteinExistence type="predicted"/>
<reference evidence="1 2" key="1">
    <citation type="submission" date="2019-10" db="EMBL/GenBank/DDBJ databases">
        <title>Rudanella paleaurantiibacter sp. nov., isolated from sludge.</title>
        <authorList>
            <person name="Xu S.Q."/>
        </authorList>
    </citation>
    <scope>NUCLEOTIDE SEQUENCE [LARGE SCALE GENOMIC DNA]</scope>
    <source>
        <strain evidence="1 2">HX-22-17</strain>
    </source>
</reference>
<evidence type="ECO:0008006" key="3">
    <source>
        <dbReference type="Google" id="ProtNLM"/>
    </source>
</evidence>
<dbReference type="RefSeq" id="WP_152126489.1">
    <property type="nucleotide sequence ID" value="NZ_WELI01000012.1"/>
</dbReference>
<keyword evidence="2" id="KW-1185">Reference proteome</keyword>
<dbReference type="EMBL" id="WELI01000012">
    <property type="protein sequence ID" value="KAB7727023.1"/>
    <property type="molecule type" value="Genomic_DNA"/>
</dbReference>
<evidence type="ECO:0000313" key="1">
    <source>
        <dbReference type="EMBL" id="KAB7727023.1"/>
    </source>
</evidence>
<organism evidence="1 2">
    <name type="scientific">Rudanella paleaurantiibacter</name>
    <dbReference type="NCBI Taxonomy" id="2614655"/>
    <lineage>
        <taxon>Bacteria</taxon>
        <taxon>Pseudomonadati</taxon>
        <taxon>Bacteroidota</taxon>
        <taxon>Cytophagia</taxon>
        <taxon>Cytophagales</taxon>
        <taxon>Cytophagaceae</taxon>
        <taxon>Rudanella</taxon>
    </lineage>
</organism>
<name>A0A7J5TT83_9BACT</name>
<dbReference type="Proteomes" id="UP000488299">
    <property type="component" value="Unassembled WGS sequence"/>
</dbReference>
<evidence type="ECO:0000313" key="2">
    <source>
        <dbReference type="Proteomes" id="UP000488299"/>
    </source>
</evidence>
<gene>
    <name evidence="1" type="ORF">F5984_22555</name>
</gene>
<sequence>MIRFSRFLWVILLSVGIVGLDSCQKAKPEPELTSATIQGNWKIAGLSVDPAFQGVTDLAAALKFLGETCLADIVVSFKTDGTISYDRPASCASAPISQQVLQLLFAGAKYTETGTTVTLTDATNTQTVATKTTLGGSMQLRAQRDINPGGAPEKTTYIITLTRQ</sequence>
<dbReference type="AlphaFoldDB" id="A0A7J5TT83"/>
<comment type="caution">
    <text evidence="1">The sequence shown here is derived from an EMBL/GenBank/DDBJ whole genome shotgun (WGS) entry which is preliminary data.</text>
</comment>
<accession>A0A7J5TT83</accession>